<organism evidence="2 3">
    <name type="scientific">Flexivirga alba</name>
    <dbReference type="NCBI Taxonomy" id="702742"/>
    <lineage>
        <taxon>Bacteria</taxon>
        <taxon>Bacillati</taxon>
        <taxon>Actinomycetota</taxon>
        <taxon>Actinomycetes</taxon>
        <taxon>Micrococcales</taxon>
        <taxon>Dermacoccaceae</taxon>
        <taxon>Flexivirga</taxon>
    </lineage>
</organism>
<dbReference type="EMBL" id="JBHSWH010000001">
    <property type="protein sequence ID" value="MFC6707629.1"/>
    <property type="molecule type" value="Genomic_DNA"/>
</dbReference>
<gene>
    <name evidence="2" type="ORF">ACFQDH_20900</name>
</gene>
<dbReference type="InterPro" id="IPR003477">
    <property type="entry name" value="PemK-like"/>
</dbReference>
<dbReference type="Pfam" id="PF02452">
    <property type="entry name" value="PemK_toxin"/>
    <property type="match status" value="1"/>
</dbReference>
<accession>A0ABW2AM41</accession>
<proteinExistence type="predicted"/>
<dbReference type="SUPFAM" id="SSF50118">
    <property type="entry name" value="Cell growth inhibitor/plasmid maintenance toxic component"/>
    <property type="match status" value="1"/>
</dbReference>
<feature type="region of interest" description="Disordered" evidence="1">
    <location>
        <begin position="18"/>
        <end position="74"/>
    </location>
</feature>
<name>A0ABW2AM41_9MICO</name>
<sequence length="187" mass="20954">MTSRFNLARTATRVLGDVLRDSLRKSERHRPSGRPAGGERPSTARAQPAHPASAYPGDYSGAPTMTYAPKPDGKPDPGEIVWGWVPFEEDHSQGKDRPVLLVGRDGRWLLALMLTSKDHDRDTEQERRAGRLWCDIGTGDWDPTRRPSEVRVNRVIRLSEETIRREGSVLPRAKFDLVADAVRAAHE</sequence>
<dbReference type="RefSeq" id="WP_382404299.1">
    <property type="nucleotide sequence ID" value="NZ_JBHSWH010000001.1"/>
</dbReference>
<dbReference type="Proteomes" id="UP001596298">
    <property type="component" value="Unassembled WGS sequence"/>
</dbReference>
<evidence type="ECO:0000256" key="1">
    <source>
        <dbReference type="SAM" id="MobiDB-lite"/>
    </source>
</evidence>
<comment type="caution">
    <text evidence="2">The sequence shown here is derived from an EMBL/GenBank/DDBJ whole genome shotgun (WGS) entry which is preliminary data.</text>
</comment>
<reference evidence="3" key="1">
    <citation type="journal article" date="2019" name="Int. J. Syst. Evol. Microbiol.">
        <title>The Global Catalogue of Microorganisms (GCM) 10K type strain sequencing project: providing services to taxonomists for standard genome sequencing and annotation.</title>
        <authorList>
            <consortium name="The Broad Institute Genomics Platform"/>
            <consortium name="The Broad Institute Genome Sequencing Center for Infectious Disease"/>
            <person name="Wu L."/>
            <person name="Ma J."/>
        </authorList>
    </citation>
    <scope>NUCLEOTIDE SEQUENCE [LARGE SCALE GENOMIC DNA]</scope>
    <source>
        <strain evidence="3">CCUG 58127</strain>
    </source>
</reference>
<evidence type="ECO:0000313" key="3">
    <source>
        <dbReference type="Proteomes" id="UP001596298"/>
    </source>
</evidence>
<protein>
    <submittedName>
        <fullName evidence="2">Type II toxin-antitoxin system PemK/MazF family toxin</fullName>
    </submittedName>
</protein>
<evidence type="ECO:0000313" key="2">
    <source>
        <dbReference type="EMBL" id="MFC6707629.1"/>
    </source>
</evidence>
<keyword evidence="3" id="KW-1185">Reference proteome</keyword>